<dbReference type="EMBL" id="CP066092">
    <property type="protein sequence ID" value="QQB19242.1"/>
    <property type="molecule type" value="Genomic_DNA"/>
</dbReference>
<evidence type="ECO:0000256" key="1">
    <source>
        <dbReference type="ARBA" id="ARBA00004613"/>
    </source>
</evidence>
<accession>A0A7T4A8F2</accession>
<evidence type="ECO:0000259" key="3">
    <source>
        <dbReference type="PROSITE" id="PS51995"/>
    </source>
</evidence>
<organism evidence="4 5">
    <name type="scientific">Aeromonas jandaei</name>
    <dbReference type="NCBI Taxonomy" id="650"/>
    <lineage>
        <taxon>Bacteria</taxon>
        <taxon>Pseudomonadati</taxon>
        <taxon>Pseudomonadota</taxon>
        <taxon>Gammaproteobacteria</taxon>
        <taxon>Aeromonadales</taxon>
        <taxon>Aeromonadaceae</taxon>
        <taxon>Aeromonas</taxon>
    </lineage>
</organism>
<dbReference type="InterPro" id="IPR014781">
    <property type="entry name" value="Anthrax_toxin_lethal/edema_N/C"/>
</dbReference>
<protein>
    <recommendedName>
        <fullName evidence="3">ATLF-like domain-containing protein</fullName>
    </recommendedName>
</protein>
<evidence type="ECO:0000313" key="4">
    <source>
        <dbReference type="EMBL" id="QQB19242.1"/>
    </source>
</evidence>
<evidence type="ECO:0000313" key="5">
    <source>
        <dbReference type="Proteomes" id="UP000595481"/>
    </source>
</evidence>
<dbReference type="InterPro" id="IPR047568">
    <property type="entry name" value="ATLF-like_dom"/>
</dbReference>
<dbReference type="InterPro" id="IPR024079">
    <property type="entry name" value="MetalloPept_cat_dom_sf"/>
</dbReference>
<dbReference type="SUPFAM" id="SSF55486">
    <property type="entry name" value="Metalloproteases ('zincins'), catalytic domain"/>
    <property type="match status" value="1"/>
</dbReference>
<dbReference type="GeneID" id="69553051"/>
<dbReference type="PROSITE" id="PS51995">
    <property type="entry name" value="ATLF"/>
    <property type="match status" value="1"/>
</dbReference>
<evidence type="ECO:0000256" key="2">
    <source>
        <dbReference type="ARBA" id="ARBA00022525"/>
    </source>
</evidence>
<dbReference type="Proteomes" id="UP000595481">
    <property type="component" value="Chromosome"/>
</dbReference>
<dbReference type="RefSeq" id="WP_052448118.1">
    <property type="nucleotide sequence ID" value="NZ_CAWMFX010000027.1"/>
</dbReference>
<feature type="domain" description="ATLF-like" evidence="3">
    <location>
        <begin position="195"/>
        <end position="393"/>
    </location>
</feature>
<sequence length="393" mass="42660">MNTTSATSLTSLYRDLHLSSAGSQQELRASNGNLYLKEGKGLISVESHRLAHRDAAIAQVITAMSREYGMSTEEAGSLLRSVQADSGKVTVADVRQLHNELTLGARHQSERSQELQQVADLRKQQLASATRAQGLAPDIRTHEQLRNAITRQHGEQTLALLDEKLPSFMHSKGMLTPRHIETIGQLLNSGEVARFQQAITMVTLNAKSPVDSQAARAVAIELAKLPMNLLKQADAEGLTIRVTHDNVTTYHTHLAGTSARGHGGGGWDKLPGVGAFGGSKETVIAMEQDRSGKWQVGSHHGSANLVLHEFGHSIDRLVGASTTGANLSQDSSFYAAWYNDYHKLGDAYFQQAGPKGNYEPGLEESFAEGLARLYGDNNAFAHWSHIEAQLLTL</sequence>
<gene>
    <name evidence="4" type="ORF">I6H43_17210</name>
</gene>
<name>A0A7T4A8F2_AERJA</name>
<proteinExistence type="predicted"/>
<dbReference type="Gene3D" id="3.40.390.10">
    <property type="entry name" value="Collagenase (Catalytic Domain)"/>
    <property type="match status" value="1"/>
</dbReference>
<keyword evidence="2" id="KW-0964">Secreted</keyword>
<dbReference type="Pfam" id="PF07737">
    <property type="entry name" value="ATLF"/>
    <property type="match status" value="1"/>
</dbReference>
<comment type="subcellular location">
    <subcellularLocation>
        <location evidence="1">Secreted</location>
    </subcellularLocation>
</comment>
<reference evidence="4 5" key="1">
    <citation type="submission" date="2020-12" db="EMBL/GenBank/DDBJ databases">
        <title>FDA dAtabase for Regulatory Grade micrObial Sequences (FDA-ARGOS): Supporting development and validation of Infectious Disease Dx tests.</title>
        <authorList>
            <person name="Sproer C."/>
            <person name="Gronow S."/>
            <person name="Severitt S."/>
            <person name="Schroder I."/>
            <person name="Tallon L."/>
            <person name="Sadzewicz L."/>
            <person name="Zhao X."/>
            <person name="Boylan J."/>
            <person name="Ott S."/>
            <person name="Bowen H."/>
            <person name="Vavikolanu K."/>
            <person name="Mehta A."/>
            <person name="Aluvathingal J."/>
            <person name="Nadendla S."/>
            <person name="Lowell S."/>
            <person name="Myers T."/>
            <person name="Yan Y."/>
            <person name="Sichtig H."/>
        </authorList>
    </citation>
    <scope>NUCLEOTIDE SEQUENCE [LARGE SCALE GENOMIC DNA]</scope>
    <source>
        <strain evidence="4 5">FDAARGOS_986</strain>
    </source>
</reference>
<keyword evidence="5" id="KW-1185">Reference proteome</keyword>